<keyword evidence="2" id="KW-1185">Reference proteome</keyword>
<accession>A0A8J5K5V8</accession>
<reference evidence="1" key="1">
    <citation type="journal article" date="2021" name="Sci. Adv.">
        <title>The American lobster genome reveals insights on longevity, neural, and immune adaptations.</title>
        <authorList>
            <person name="Polinski J.M."/>
            <person name="Zimin A.V."/>
            <person name="Clark K.F."/>
            <person name="Kohn A.B."/>
            <person name="Sadowski N."/>
            <person name="Timp W."/>
            <person name="Ptitsyn A."/>
            <person name="Khanna P."/>
            <person name="Romanova D.Y."/>
            <person name="Williams P."/>
            <person name="Greenwood S.J."/>
            <person name="Moroz L.L."/>
            <person name="Walt D.R."/>
            <person name="Bodnar A.G."/>
        </authorList>
    </citation>
    <scope>NUCLEOTIDE SEQUENCE</scope>
    <source>
        <strain evidence="1">GMGI-L3</strain>
    </source>
</reference>
<dbReference type="Proteomes" id="UP000747542">
    <property type="component" value="Unassembled WGS sequence"/>
</dbReference>
<gene>
    <name evidence="1" type="ORF">Hamer_G023542</name>
</gene>
<evidence type="ECO:0000313" key="1">
    <source>
        <dbReference type="EMBL" id="KAG7165534.1"/>
    </source>
</evidence>
<dbReference type="EMBL" id="JAHLQT010024174">
    <property type="protein sequence ID" value="KAG7165534.1"/>
    <property type="molecule type" value="Genomic_DNA"/>
</dbReference>
<comment type="caution">
    <text evidence="1">The sequence shown here is derived from an EMBL/GenBank/DDBJ whole genome shotgun (WGS) entry which is preliminary data.</text>
</comment>
<evidence type="ECO:0000313" key="2">
    <source>
        <dbReference type="Proteomes" id="UP000747542"/>
    </source>
</evidence>
<sequence length="33" mass="3460">MRQRSHLGVMATGTGRRPCHLCGGGRGHSLAQA</sequence>
<organism evidence="1 2">
    <name type="scientific">Homarus americanus</name>
    <name type="common">American lobster</name>
    <dbReference type="NCBI Taxonomy" id="6706"/>
    <lineage>
        <taxon>Eukaryota</taxon>
        <taxon>Metazoa</taxon>
        <taxon>Ecdysozoa</taxon>
        <taxon>Arthropoda</taxon>
        <taxon>Crustacea</taxon>
        <taxon>Multicrustacea</taxon>
        <taxon>Malacostraca</taxon>
        <taxon>Eumalacostraca</taxon>
        <taxon>Eucarida</taxon>
        <taxon>Decapoda</taxon>
        <taxon>Pleocyemata</taxon>
        <taxon>Astacidea</taxon>
        <taxon>Nephropoidea</taxon>
        <taxon>Nephropidae</taxon>
        <taxon>Homarus</taxon>
    </lineage>
</organism>
<protein>
    <submittedName>
        <fullName evidence="1">Uncharacterized protein</fullName>
    </submittedName>
</protein>
<dbReference type="AlphaFoldDB" id="A0A8J5K5V8"/>
<name>A0A8J5K5V8_HOMAM</name>
<proteinExistence type="predicted"/>